<proteinExistence type="predicted"/>
<organism evidence="1 2">
    <name type="scientific">Spiromyces aspiralis</name>
    <dbReference type="NCBI Taxonomy" id="68401"/>
    <lineage>
        <taxon>Eukaryota</taxon>
        <taxon>Fungi</taxon>
        <taxon>Fungi incertae sedis</taxon>
        <taxon>Zoopagomycota</taxon>
        <taxon>Kickxellomycotina</taxon>
        <taxon>Kickxellomycetes</taxon>
        <taxon>Kickxellales</taxon>
        <taxon>Kickxellaceae</taxon>
        <taxon>Spiromyces</taxon>
    </lineage>
</organism>
<sequence length="513" mass="57311">MANFFNIPLELKIRICEYLQSIMFRLDLCLFQALSNEWGYAAVLAHLQNYWYKDTPDEDEVSAVNRFLSGGPSPEASATLSFQRHHINALVIPVGDITPEFAHESYPALRSIQLPRLAVTASIANLIRNCPSLRQLTVCEYSDAQDAPSTNHFAKTVLKAVPSLCVNLTHLKIKYISINTLHSQQLLTHLPNLQYLTISNLFLIGEARRLDYPGPASTSLKSVELGVNLSTSLPRTDVLKHFGSVLVPNITSLWIRKSNTCIRYSYEFASSFFVSKLARLTRLSIPIPGRAFVDRLIELCPAIQFLQLTVIRQATAYPLEVNMVVRSLINGLHRLASLQLLGGEGHLESTQSSALNKSMALFTRWAGPDLHADPIYSLSNPNMTAFSTDLHLGSDALDVLAGLENLRSVEFALETLGWTPRNPCQRVFPKVLRLIVYTVCEPGACTISDITSFLAAFPALRTCKLPNTLPLTTKQSVTARFPTVHLYYSDLWDKAARRLEMGSLYQDYSEYFA</sequence>
<name>A0ACC1HJH5_9FUNG</name>
<comment type="caution">
    <text evidence="1">The sequence shown here is derived from an EMBL/GenBank/DDBJ whole genome shotgun (WGS) entry which is preliminary data.</text>
</comment>
<dbReference type="Proteomes" id="UP001145114">
    <property type="component" value="Unassembled WGS sequence"/>
</dbReference>
<keyword evidence="2" id="KW-1185">Reference proteome</keyword>
<accession>A0ACC1HJH5</accession>
<evidence type="ECO:0000313" key="1">
    <source>
        <dbReference type="EMBL" id="KAJ1674449.1"/>
    </source>
</evidence>
<reference evidence="1" key="1">
    <citation type="submission" date="2022-06" db="EMBL/GenBank/DDBJ databases">
        <title>Phylogenomic reconstructions and comparative analyses of Kickxellomycotina fungi.</title>
        <authorList>
            <person name="Reynolds N.K."/>
            <person name="Stajich J.E."/>
            <person name="Barry K."/>
            <person name="Grigoriev I.V."/>
            <person name="Crous P."/>
            <person name="Smith M.E."/>
        </authorList>
    </citation>
    <scope>NUCLEOTIDE SEQUENCE</scope>
    <source>
        <strain evidence="1">RSA 2271</strain>
    </source>
</reference>
<evidence type="ECO:0000313" key="2">
    <source>
        <dbReference type="Proteomes" id="UP001145114"/>
    </source>
</evidence>
<gene>
    <name evidence="1" type="ORF">EV182_003253</name>
</gene>
<dbReference type="EMBL" id="JAMZIH010005957">
    <property type="protein sequence ID" value="KAJ1674449.1"/>
    <property type="molecule type" value="Genomic_DNA"/>
</dbReference>
<protein>
    <submittedName>
        <fullName evidence="1">Uncharacterized protein</fullName>
    </submittedName>
</protein>